<gene>
    <name evidence="1" type="ORF">Q9L58_001886</name>
</gene>
<accession>A0ABR3GST7</accession>
<protein>
    <submittedName>
        <fullName evidence="1">Uncharacterized protein</fullName>
    </submittedName>
</protein>
<keyword evidence="2" id="KW-1185">Reference proteome</keyword>
<reference evidence="1 2" key="1">
    <citation type="submission" date="2024-02" db="EMBL/GenBank/DDBJ databases">
        <title>Discinaceae phylogenomics.</title>
        <authorList>
            <person name="Dirks A.C."/>
            <person name="James T.Y."/>
        </authorList>
    </citation>
    <scope>NUCLEOTIDE SEQUENCE [LARGE SCALE GENOMIC DNA]</scope>
    <source>
        <strain evidence="1 2">ACD0624</strain>
    </source>
</reference>
<evidence type="ECO:0000313" key="1">
    <source>
        <dbReference type="EMBL" id="KAL0639005.1"/>
    </source>
</evidence>
<sequence length="97" mass="11853">MRVLIDRMQHFPHKSRMHRPFDASMYGTHLRLLEIMRDLIKQVDEIREQNFALHDVLSTVQRVAIETLMEVVDFERMQFAYMENLMKLEIQEYENRV</sequence>
<proteinExistence type="predicted"/>
<name>A0ABR3GST7_9PEZI</name>
<dbReference type="EMBL" id="JBBBZM010000015">
    <property type="protein sequence ID" value="KAL0639005.1"/>
    <property type="molecule type" value="Genomic_DNA"/>
</dbReference>
<organism evidence="1 2">
    <name type="scientific">Discina gigas</name>
    <dbReference type="NCBI Taxonomy" id="1032678"/>
    <lineage>
        <taxon>Eukaryota</taxon>
        <taxon>Fungi</taxon>
        <taxon>Dikarya</taxon>
        <taxon>Ascomycota</taxon>
        <taxon>Pezizomycotina</taxon>
        <taxon>Pezizomycetes</taxon>
        <taxon>Pezizales</taxon>
        <taxon>Discinaceae</taxon>
        <taxon>Discina</taxon>
    </lineage>
</organism>
<evidence type="ECO:0000313" key="2">
    <source>
        <dbReference type="Proteomes" id="UP001447188"/>
    </source>
</evidence>
<comment type="caution">
    <text evidence="1">The sequence shown here is derived from an EMBL/GenBank/DDBJ whole genome shotgun (WGS) entry which is preliminary data.</text>
</comment>
<dbReference type="Proteomes" id="UP001447188">
    <property type="component" value="Unassembled WGS sequence"/>
</dbReference>